<evidence type="ECO:0000256" key="8">
    <source>
        <dbReference type="ARBA" id="ARBA00022843"/>
    </source>
</evidence>
<dbReference type="Gene3D" id="3.40.50.10190">
    <property type="entry name" value="BRCT domain"/>
    <property type="match status" value="2"/>
</dbReference>
<keyword evidence="9" id="KW-0234">DNA repair</keyword>
<organism evidence="17 18">
    <name type="scientific">Patella caerulea</name>
    <name type="common">Rayed Mediterranean limpet</name>
    <dbReference type="NCBI Taxonomy" id="87958"/>
    <lineage>
        <taxon>Eukaryota</taxon>
        <taxon>Metazoa</taxon>
        <taxon>Spiralia</taxon>
        <taxon>Lophotrochozoa</taxon>
        <taxon>Mollusca</taxon>
        <taxon>Gastropoda</taxon>
        <taxon>Patellogastropoda</taxon>
        <taxon>Patelloidea</taxon>
        <taxon>Patellidae</taxon>
        <taxon>Patella</taxon>
    </lineage>
</organism>
<dbReference type="GO" id="GO:0005694">
    <property type="term" value="C:chromosome"/>
    <property type="evidence" value="ECO:0007669"/>
    <property type="project" value="UniProtKB-SubCell"/>
</dbReference>
<evidence type="ECO:0000256" key="12">
    <source>
        <dbReference type="ARBA" id="ARBA00064453"/>
    </source>
</evidence>
<keyword evidence="7" id="KW-0227">DNA damage</keyword>
<feature type="compositionally biased region" description="Basic and acidic residues" evidence="15">
    <location>
        <begin position="457"/>
        <end position="470"/>
    </location>
</feature>
<dbReference type="GO" id="GO:0006303">
    <property type="term" value="P:double-strand break repair via nonhomologous end joining"/>
    <property type="evidence" value="ECO:0007669"/>
    <property type="project" value="InterPro"/>
</dbReference>
<evidence type="ECO:0000256" key="4">
    <source>
        <dbReference type="ARBA" id="ARBA00022499"/>
    </source>
</evidence>
<evidence type="ECO:0000256" key="2">
    <source>
        <dbReference type="ARBA" id="ARBA00004286"/>
    </source>
</evidence>
<evidence type="ECO:0000256" key="14">
    <source>
        <dbReference type="ARBA" id="ARBA00079580"/>
    </source>
</evidence>
<keyword evidence="6" id="KW-0677">Repeat</keyword>
<evidence type="ECO:0000256" key="7">
    <source>
        <dbReference type="ARBA" id="ARBA00022763"/>
    </source>
</evidence>
<evidence type="ECO:0000313" key="18">
    <source>
        <dbReference type="Proteomes" id="UP001347796"/>
    </source>
</evidence>
<protein>
    <recommendedName>
        <fullName evidence="13">DNA repair protein XRCC1</fullName>
    </recommendedName>
    <alternativeName>
        <fullName evidence="14">X-ray repair cross-complementing protein 1</fullName>
    </alternativeName>
</protein>
<feature type="compositionally biased region" description="Low complexity" evidence="15">
    <location>
        <begin position="225"/>
        <end position="243"/>
    </location>
</feature>
<dbReference type="InterPro" id="IPR036420">
    <property type="entry name" value="BRCT_dom_sf"/>
</dbReference>
<dbReference type="SUPFAM" id="SSF49785">
    <property type="entry name" value="Galactose-binding domain-like"/>
    <property type="match status" value="1"/>
</dbReference>
<comment type="subunit">
    <text evidence="12">Homodimer. Interacts with polynucleotide kinase (PNK), DNA polymerase-beta (POLB) and DNA ligase III (LIG3). Interacts with APTX and APLF. Interacts with APEX1; the interaction is induced by SIRT1 and increases with the acetylated form of APEX1. Interacts with (poly-ADP-ribosylated) PARP1.</text>
</comment>
<reference evidence="17 18" key="1">
    <citation type="submission" date="2024-01" db="EMBL/GenBank/DDBJ databases">
        <title>The genome of the rayed Mediterranean limpet Patella caerulea (Linnaeus, 1758).</title>
        <authorList>
            <person name="Anh-Thu Weber A."/>
            <person name="Halstead-Nussloch G."/>
        </authorList>
    </citation>
    <scope>NUCLEOTIDE SEQUENCE [LARGE SCALE GENOMIC DNA]</scope>
    <source>
        <strain evidence="17">AATW-2023a</strain>
        <tissue evidence="17">Whole specimen</tissue>
    </source>
</reference>
<evidence type="ECO:0000256" key="10">
    <source>
        <dbReference type="ARBA" id="ARBA00023242"/>
    </source>
</evidence>
<evidence type="ECO:0000256" key="9">
    <source>
        <dbReference type="ARBA" id="ARBA00023204"/>
    </source>
</evidence>
<dbReference type="InterPro" id="IPR045080">
    <property type="entry name" value="BRCT_XRCC1_rpt1"/>
</dbReference>
<dbReference type="EMBL" id="JAZGQO010000011">
    <property type="protein sequence ID" value="KAK6173680.1"/>
    <property type="molecule type" value="Genomic_DNA"/>
</dbReference>
<evidence type="ECO:0000259" key="16">
    <source>
        <dbReference type="PROSITE" id="PS50172"/>
    </source>
</evidence>
<dbReference type="InterPro" id="IPR002706">
    <property type="entry name" value="Xrcc1_N"/>
</dbReference>
<gene>
    <name evidence="17" type="ORF">SNE40_017088</name>
</gene>
<comment type="caution">
    <text evidence="17">The sequence shown here is derived from an EMBL/GenBank/DDBJ whole genome shotgun (WGS) entry which is preliminary data.</text>
</comment>
<accession>A0AAN8JB96</accession>
<evidence type="ECO:0000256" key="15">
    <source>
        <dbReference type="SAM" id="MobiDB-lite"/>
    </source>
</evidence>
<dbReference type="PANTHER" id="PTHR11370:SF5">
    <property type="entry name" value="DNA REPAIR PROTEIN XRCC1"/>
    <property type="match status" value="1"/>
</dbReference>
<keyword evidence="4" id="KW-1017">Isopeptide bond</keyword>
<dbReference type="FunFam" id="3.40.50.10190:FF:000008">
    <property type="entry name" value="X-ray repair cross complementing 1"/>
    <property type="match status" value="1"/>
</dbReference>
<proteinExistence type="predicted"/>
<dbReference type="FunFam" id="3.40.50.10190:FF:000012">
    <property type="entry name" value="X-ray repair cross complementing 1"/>
    <property type="match status" value="1"/>
</dbReference>
<dbReference type="CDD" id="cd17725">
    <property type="entry name" value="BRCT_XRCC1_rpt1"/>
    <property type="match status" value="1"/>
</dbReference>
<dbReference type="PANTHER" id="PTHR11370">
    <property type="entry name" value="DNA-REPAIR PROTEIN XRCC1"/>
    <property type="match status" value="1"/>
</dbReference>
<dbReference type="CDD" id="cd17707">
    <property type="entry name" value="BRCT_XRCC1_rpt2"/>
    <property type="match status" value="1"/>
</dbReference>
<dbReference type="Proteomes" id="UP001347796">
    <property type="component" value="Unassembled WGS sequence"/>
</dbReference>
<feature type="region of interest" description="Disordered" evidence="15">
    <location>
        <begin position="211"/>
        <end position="297"/>
    </location>
</feature>
<feature type="compositionally biased region" description="Low complexity" evidence="15">
    <location>
        <begin position="268"/>
        <end position="277"/>
    </location>
</feature>
<feature type="compositionally biased region" description="Basic and acidic residues" evidence="15">
    <location>
        <begin position="211"/>
        <end position="224"/>
    </location>
</feature>
<dbReference type="FunFam" id="2.60.120.260:FF:000025">
    <property type="entry name" value="DNA repair protein XRCC1 isoform X1"/>
    <property type="match status" value="1"/>
</dbReference>
<dbReference type="GO" id="GO:0006284">
    <property type="term" value="P:base-excision repair"/>
    <property type="evidence" value="ECO:0007669"/>
    <property type="project" value="InterPro"/>
</dbReference>
<keyword evidence="3" id="KW-0158">Chromosome</keyword>
<keyword evidence="8" id="KW-0832">Ubl conjugation</keyword>
<name>A0AAN8JB96_PATCE</name>
<dbReference type="AlphaFoldDB" id="A0AAN8JB96"/>
<evidence type="ECO:0000256" key="1">
    <source>
        <dbReference type="ARBA" id="ARBA00004123"/>
    </source>
</evidence>
<dbReference type="Pfam" id="PF01834">
    <property type="entry name" value="XRCC1_N"/>
    <property type="match status" value="1"/>
</dbReference>
<feature type="domain" description="BRCT" evidence="16">
    <location>
        <begin position="517"/>
        <end position="608"/>
    </location>
</feature>
<evidence type="ECO:0000256" key="3">
    <source>
        <dbReference type="ARBA" id="ARBA00022454"/>
    </source>
</evidence>
<dbReference type="GO" id="GO:0000012">
    <property type="term" value="P:single strand break repair"/>
    <property type="evidence" value="ECO:0007669"/>
    <property type="project" value="InterPro"/>
</dbReference>
<feature type="compositionally biased region" description="Basic and acidic residues" evidence="15">
    <location>
        <begin position="278"/>
        <end position="294"/>
    </location>
</feature>
<dbReference type="GO" id="GO:0005634">
    <property type="term" value="C:nucleus"/>
    <property type="evidence" value="ECO:0007669"/>
    <property type="project" value="UniProtKB-SubCell"/>
</dbReference>
<dbReference type="PROSITE" id="PS50172">
    <property type="entry name" value="BRCT"/>
    <property type="match status" value="2"/>
</dbReference>
<dbReference type="GO" id="GO:0003684">
    <property type="term" value="F:damaged DNA binding"/>
    <property type="evidence" value="ECO:0007669"/>
    <property type="project" value="InterPro"/>
</dbReference>
<keyword evidence="5" id="KW-0597">Phosphoprotein</keyword>
<feature type="domain" description="BRCT" evidence="16">
    <location>
        <begin position="302"/>
        <end position="389"/>
    </location>
</feature>
<comment type="function">
    <text evidence="11">Scaffold protein involved in DNA single-strand break repair by mediating the assembly of DNA break repair protein complexes. Negatively regulates ADP-ribosyltransferase activity of PARP1 during base-excision repair in order to prevent excessive PARP1 activity. Recognizes and binds poly-ADP-ribose chains: specifically binds auto-poly-ADP-ribosylated PARP1, limiting its activity.</text>
</comment>
<dbReference type="InterPro" id="IPR001357">
    <property type="entry name" value="BRCT_dom"/>
</dbReference>
<keyword evidence="18" id="KW-1185">Reference proteome</keyword>
<keyword evidence="10" id="KW-0539">Nucleus</keyword>
<dbReference type="InterPro" id="IPR008979">
    <property type="entry name" value="Galactose-bd-like_sf"/>
</dbReference>
<evidence type="ECO:0000256" key="11">
    <source>
        <dbReference type="ARBA" id="ARBA00055460"/>
    </source>
</evidence>
<evidence type="ECO:0000256" key="5">
    <source>
        <dbReference type="ARBA" id="ARBA00022553"/>
    </source>
</evidence>
<dbReference type="Pfam" id="PF00533">
    <property type="entry name" value="BRCT"/>
    <property type="match status" value="1"/>
</dbReference>
<dbReference type="Gene3D" id="2.60.120.260">
    <property type="entry name" value="Galactose-binding domain-like"/>
    <property type="match status" value="1"/>
</dbReference>
<dbReference type="SMART" id="SM00292">
    <property type="entry name" value="BRCT"/>
    <property type="match status" value="2"/>
</dbReference>
<dbReference type="Pfam" id="PF16589">
    <property type="entry name" value="BRCT_2"/>
    <property type="match status" value="1"/>
</dbReference>
<dbReference type="SUPFAM" id="SSF52113">
    <property type="entry name" value="BRCT domain"/>
    <property type="match status" value="2"/>
</dbReference>
<sequence>MPEIKLQHVVSCSSEDKNNPAENLLKPDGTHKWKSATSGLKQVTVVLQFEKSSQIHSVDIGNDGAAFVEILVGKSTASTDQEYQVILVASTFMTPIESRNGNNRNAVRMFGVDKLSKAVAGQKWDRVKIVCTQPFNKNTSYGLSFIRFHSPSDGTEETQRPIKKLGAFTIKSEDGDDIKAGSLFAGRTKDKPTESTPLKGAAAIRAVSKLVEDTKSPSSIERKAASTASPSASASSSKPSPSTVKRKHSGSDDEERTPQTKTPLRKQSTSLSSVSSNKSHEEKAPPLKKIKSEPVKQSPIKEFSKLMEKVIFAMSGYQNPYRGELRDKALEMGGTYKPDWGRGCTHLICAFPNTPKYNQVKGKGKIVNKNWITDCYKQKKLLNWRKYRVGDADSPSESSEEEEEMVRKTPAKTTKSPAVKKTPIKKEPVVYGGESDSSGDTEDELERAREKIKKHKAEAESKAAVKKESDADLYGGSTDEDEPMDTSVSKVKTSPKPMKTAVPYDEEEGSDDSGLPELPDFFTNKTFFLYGEFSDTDKRLLTRYITAYNGELADYMNNDVTYVITNNKWDDNFDDALTENSKLIFVKPKWIHLCHEKSKCLPHQPYIVVPS</sequence>
<evidence type="ECO:0000256" key="6">
    <source>
        <dbReference type="ARBA" id="ARBA00022737"/>
    </source>
</evidence>
<evidence type="ECO:0000256" key="13">
    <source>
        <dbReference type="ARBA" id="ARBA00068212"/>
    </source>
</evidence>
<feature type="region of interest" description="Disordered" evidence="15">
    <location>
        <begin position="389"/>
        <end position="516"/>
    </location>
</feature>
<comment type="subcellular location">
    <subcellularLocation>
        <location evidence="2">Chromosome</location>
    </subcellularLocation>
    <subcellularLocation>
        <location evidence="1">Nucleus</location>
    </subcellularLocation>
</comment>
<evidence type="ECO:0000313" key="17">
    <source>
        <dbReference type="EMBL" id="KAK6173680.1"/>
    </source>
</evidence>